<reference evidence="2 3" key="1">
    <citation type="journal article" date="2014" name="Genome Announc.">
        <title>Genome Sequence of Gammaproteobacterial Pseudohaliea rubra Type Strain DSM 19751, Isolated from Coastal Seawater of the Mediterranean Sea.</title>
        <authorList>
            <person name="Spring S."/>
            <person name="Fiebig A."/>
            <person name="Riedel T."/>
            <person name="Goker M."/>
            <person name="Klenk H.P."/>
        </authorList>
    </citation>
    <scope>NUCLEOTIDE SEQUENCE [LARGE SCALE GENOMIC DNA]</scope>
    <source>
        <strain evidence="2 3">DSM 19751</strain>
    </source>
</reference>
<evidence type="ECO:0008006" key="4">
    <source>
        <dbReference type="Google" id="ProtNLM"/>
    </source>
</evidence>
<evidence type="ECO:0000313" key="3">
    <source>
        <dbReference type="Proteomes" id="UP000029640"/>
    </source>
</evidence>
<evidence type="ECO:0000313" key="2">
    <source>
        <dbReference type="EMBL" id="KGE04656.1"/>
    </source>
</evidence>
<protein>
    <recommendedName>
        <fullName evidence="4">DUF2788 domain-containing protein</fullName>
    </recommendedName>
</protein>
<proteinExistence type="predicted"/>
<organism evidence="2 3">
    <name type="scientific">Pseudohaliea rubra DSM 19751</name>
    <dbReference type="NCBI Taxonomy" id="1265313"/>
    <lineage>
        <taxon>Bacteria</taxon>
        <taxon>Pseudomonadati</taxon>
        <taxon>Pseudomonadota</taxon>
        <taxon>Gammaproteobacteria</taxon>
        <taxon>Cellvibrionales</taxon>
        <taxon>Halieaceae</taxon>
        <taxon>Pseudohaliea</taxon>
    </lineage>
</organism>
<comment type="caution">
    <text evidence="2">The sequence shown here is derived from an EMBL/GenBank/DDBJ whole genome shotgun (WGS) entry which is preliminary data.</text>
</comment>
<dbReference type="RefSeq" id="WP_035518109.1">
    <property type="nucleotide sequence ID" value="NZ_KN234803.1"/>
</dbReference>
<accession>A0A095XY39</accession>
<name>A0A095XY39_9GAMM</name>
<evidence type="ECO:0000256" key="1">
    <source>
        <dbReference type="SAM" id="Phobius"/>
    </source>
</evidence>
<dbReference type="HOGENOM" id="CLU_190515_0_0_6"/>
<keyword evidence="1" id="KW-1133">Transmembrane helix</keyword>
<keyword evidence="3" id="KW-1185">Reference proteome</keyword>
<sequence length="68" mass="7474">MDKWLSDYGVTLGVGGLMLFMVFIVWDLARRSDAGRFGTFVLFLALAMGILGFLIKGAITYLMEHGGI</sequence>
<dbReference type="Proteomes" id="UP000029640">
    <property type="component" value="Unassembled WGS sequence"/>
</dbReference>
<gene>
    <name evidence="2" type="ORF">HRUBRA_00730</name>
</gene>
<dbReference type="AlphaFoldDB" id="A0A095XY39"/>
<dbReference type="EMBL" id="AUVB01000022">
    <property type="protein sequence ID" value="KGE04656.1"/>
    <property type="molecule type" value="Genomic_DNA"/>
</dbReference>
<feature type="transmembrane region" description="Helical" evidence="1">
    <location>
        <begin position="12"/>
        <end position="29"/>
    </location>
</feature>
<dbReference type="OrthoDB" id="5625617at2"/>
<dbReference type="PATRIC" id="fig|1265313.6.peg.724"/>
<keyword evidence="1" id="KW-0812">Transmembrane</keyword>
<dbReference type="STRING" id="1265313.HRUBRA_00730"/>
<feature type="transmembrane region" description="Helical" evidence="1">
    <location>
        <begin position="41"/>
        <end position="63"/>
    </location>
</feature>
<dbReference type="eggNOG" id="ENOG5033B1E">
    <property type="taxonomic scope" value="Bacteria"/>
</dbReference>
<dbReference type="Pfam" id="PF10981">
    <property type="entry name" value="DUF2788"/>
    <property type="match status" value="1"/>
</dbReference>
<keyword evidence="1" id="KW-0472">Membrane</keyword>
<dbReference type="InterPro" id="IPR021249">
    <property type="entry name" value="DUF2788"/>
</dbReference>